<protein>
    <recommendedName>
        <fullName evidence="12">Transmembrane protein 161B</fullName>
    </recommendedName>
</protein>
<feature type="transmembrane region" description="Helical" evidence="8">
    <location>
        <begin position="335"/>
        <end position="353"/>
    </location>
</feature>
<dbReference type="PhylomeDB" id="T1JFZ8"/>
<evidence type="ECO:0000256" key="3">
    <source>
        <dbReference type="ARBA" id="ARBA00022692"/>
    </source>
</evidence>
<keyword evidence="11" id="KW-1185">Reference proteome</keyword>
<keyword evidence="4 8" id="KW-1133">Transmembrane helix</keyword>
<feature type="transmembrane region" description="Helical" evidence="8">
    <location>
        <begin position="287"/>
        <end position="304"/>
    </location>
</feature>
<reference evidence="10" key="2">
    <citation type="submission" date="2015-02" db="UniProtKB">
        <authorList>
            <consortium name="EnsemblMetazoa"/>
        </authorList>
    </citation>
    <scope>IDENTIFICATION</scope>
</reference>
<keyword evidence="5 8" id="KW-0472">Membrane</keyword>
<evidence type="ECO:0000256" key="5">
    <source>
        <dbReference type="ARBA" id="ARBA00023136"/>
    </source>
</evidence>
<comment type="similarity">
    <text evidence="2">Belongs to the TMEM161 family.</text>
</comment>
<dbReference type="AlphaFoldDB" id="T1JFZ8"/>
<evidence type="ECO:0000256" key="7">
    <source>
        <dbReference type="SAM" id="MobiDB-lite"/>
    </source>
</evidence>
<keyword evidence="9" id="KW-0732">Signal</keyword>
<dbReference type="EMBL" id="JH432192">
    <property type="status" value="NOT_ANNOTATED_CDS"/>
    <property type="molecule type" value="Genomic_DNA"/>
</dbReference>
<feature type="transmembrane region" description="Helical" evidence="8">
    <location>
        <begin position="246"/>
        <end position="266"/>
    </location>
</feature>
<dbReference type="OMA" id="RFALMPI"/>
<keyword evidence="3 8" id="KW-0812">Transmembrane</keyword>
<evidence type="ECO:0000313" key="10">
    <source>
        <dbReference type="EnsemblMetazoa" id="SMAR012766-PA"/>
    </source>
</evidence>
<feature type="transmembrane region" description="Helical" evidence="8">
    <location>
        <begin position="185"/>
        <end position="203"/>
    </location>
</feature>
<feature type="chain" id="PRO_5012610257" description="Transmembrane protein 161B" evidence="9">
    <location>
        <begin position="16"/>
        <end position="490"/>
    </location>
</feature>
<evidence type="ECO:0000256" key="6">
    <source>
        <dbReference type="ARBA" id="ARBA00023180"/>
    </source>
</evidence>
<feature type="transmembrane region" description="Helical" evidence="8">
    <location>
        <begin position="144"/>
        <end position="173"/>
    </location>
</feature>
<dbReference type="PANTHER" id="PTHR13624">
    <property type="entry name" value="RE42071P"/>
    <property type="match status" value="1"/>
</dbReference>
<dbReference type="eggNOG" id="KOG3978">
    <property type="taxonomic scope" value="Eukaryota"/>
</dbReference>
<evidence type="ECO:0000256" key="2">
    <source>
        <dbReference type="ARBA" id="ARBA00009706"/>
    </source>
</evidence>
<dbReference type="EnsemblMetazoa" id="SMAR012766-RA">
    <property type="protein sequence ID" value="SMAR012766-PA"/>
    <property type="gene ID" value="SMAR012766"/>
</dbReference>
<dbReference type="Proteomes" id="UP000014500">
    <property type="component" value="Unassembled WGS sequence"/>
</dbReference>
<dbReference type="PANTHER" id="PTHR13624:SF6">
    <property type="entry name" value="EMEI"/>
    <property type="match status" value="1"/>
</dbReference>
<organism evidence="10 11">
    <name type="scientific">Strigamia maritima</name>
    <name type="common">European centipede</name>
    <name type="synonym">Geophilus maritimus</name>
    <dbReference type="NCBI Taxonomy" id="126957"/>
    <lineage>
        <taxon>Eukaryota</taxon>
        <taxon>Metazoa</taxon>
        <taxon>Ecdysozoa</taxon>
        <taxon>Arthropoda</taxon>
        <taxon>Myriapoda</taxon>
        <taxon>Chilopoda</taxon>
        <taxon>Pleurostigmophora</taxon>
        <taxon>Geophilomorpha</taxon>
        <taxon>Linotaeniidae</taxon>
        <taxon>Strigamia</taxon>
    </lineage>
</organism>
<dbReference type="Pfam" id="PF10268">
    <property type="entry name" value="Tmemb_161AB"/>
    <property type="match status" value="1"/>
</dbReference>
<proteinExistence type="inferred from homology"/>
<evidence type="ECO:0000256" key="4">
    <source>
        <dbReference type="ARBA" id="ARBA00022989"/>
    </source>
</evidence>
<feature type="signal peptide" evidence="9">
    <location>
        <begin position="1"/>
        <end position="15"/>
    </location>
</feature>
<feature type="transmembrane region" description="Helical" evidence="8">
    <location>
        <begin position="386"/>
        <end position="411"/>
    </location>
</feature>
<reference evidence="11" key="1">
    <citation type="submission" date="2011-05" db="EMBL/GenBank/DDBJ databases">
        <authorList>
            <person name="Richards S.R."/>
            <person name="Qu J."/>
            <person name="Jiang H."/>
            <person name="Jhangiani S.N."/>
            <person name="Agravi P."/>
            <person name="Goodspeed R."/>
            <person name="Gross S."/>
            <person name="Mandapat C."/>
            <person name="Jackson L."/>
            <person name="Mathew T."/>
            <person name="Pu L."/>
            <person name="Thornton R."/>
            <person name="Saada N."/>
            <person name="Wilczek-Boney K.B."/>
            <person name="Lee S."/>
            <person name="Kovar C."/>
            <person name="Wu Y."/>
            <person name="Scherer S.E."/>
            <person name="Worley K.C."/>
            <person name="Muzny D.M."/>
            <person name="Gibbs R."/>
        </authorList>
    </citation>
    <scope>NUCLEOTIDE SEQUENCE</scope>
    <source>
        <strain evidence="11">Brora</strain>
    </source>
</reference>
<evidence type="ECO:0000313" key="11">
    <source>
        <dbReference type="Proteomes" id="UP000014500"/>
    </source>
</evidence>
<comment type="subcellular location">
    <subcellularLocation>
        <location evidence="1">Membrane</location>
        <topology evidence="1">Multi-pass membrane protein</topology>
    </subcellularLocation>
</comment>
<evidence type="ECO:0000256" key="9">
    <source>
        <dbReference type="SAM" id="SignalP"/>
    </source>
</evidence>
<evidence type="ECO:0000256" key="8">
    <source>
        <dbReference type="SAM" id="Phobius"/>
    </source>
</evidence>
<feature type="transmembrane region" description="Helical" evidence="8">
    <location>
        <begin position="462"/>
        <end position="484"/>
    </location>
</feature>
<evidence type="ECO:0008006" key="12">
    <source>
        <dbReference type="Google" id="ProtNLM"/>
    </source>
</evidence>
<accession>T1JFZ8</accession>
<dbReference type="STRING" id="126957.T1JFZ8"/>
<keyword evidence="6" id="KW-0325">Glycoprotein</keyword>
<dbReference type="HOGENOM" id="CLU_027277_0_0_1"/>
<evidence type="ECO:0000256" key="1">
    <source>
        <dbReference type="ARBA" id="ARBA00004141"/>
    </source>
</evidence>
<name>T1JFZ8_STRMM</name>
<dbReference type="InterPro" id="IPR019395">
    <property type="entry name" value="Transmembrane_161A/B"/>
</dbReference>
<dbReference type="GO" id="GO:0016020">
    <property type="term" value="C:membrane"/>
    <property type="evidence" value="ECO:0007669"/>
    <property type="project" value="UniProtKB-SubCell"/>
</dbReference>
<feature type="region of interest" description="Disordered" evidence="7">
    <location>
        <begin position="46"/>
        <end position="78"/>
    </location>
</feature>
<feature type="transmembrane region" description="Helical" evidence="8">
    <location>
        <begin position="113"/>
        <end position="132"/>
    </location>
</feature>
<sequence>MAFLGIQLAITMIMASFLQKLAPHFSPARYLLCRKLIRYLHPSDEELRSLSGSGSQTGKGKRKNSKDSRKNGLNGNAPDSTFMVTRKLDIQLDSAKVEPIDVIQLHFYPEFQWLVDFAVCTVVVYIVTEIYYTISKVKDETNLSLLWCVLVLLFALYPFGVRKVLFSVTALYFRGNESTGERMMCITSGFFFFVLSMGILIMSDDVFDFALDNALTKFAENAGVLAKQLGLTSSETNSTSASVMGIRFQLAIFSGVTGAFLTFPGLRLAKMHHDSLRFCAENPILRCFFHLSFISPLFISLMWIKPISRDYFTRHLWPGSTSALMSPDVFETTRLLMIVAVVLLRFVLMPQYLQSYLNMAYDRITELKKEAGKINSLELQRRVARVFYYLCVVALQYVAPLLLCLSFTLLLKSLGDYSWTSYYLSTDSVEPSIQTLPPLNETSPLTVNHLKYVLSSTFYRGLFGFMTWWVCSVWFATSAVGLIYHSYFVQ</sequence>